<evidence type="ECO:0000313" key="1">
    <source>
        <dbReference type="EMBL" id="VDP53254.1"/>
    </source>
</evidence>
<dbReference type="AlphaFoldDB" id="A0A183JAU2"/>
<keyword evidence="2" id="KW-1185">Reference proteome</keyword>
<proteinExistence type="predicted"/>
<dbReference type="WBParaSite" id="SBAD_0001340501-mRNA-1">
    <property type="protein sequence ID" value="SBAD_0001340501-mRNA-1"/>
    <property type="gene ID" value="SBAD_0001340501"/>
</dbReference>
<evidence type="ECO:0000313" key="3">
    <source>
        <dbReference type="WBParaSite" id="SBAD_0001340501-mRNA-1"/>
    </source>
</evidence>
<dbReference type="OrthoDB" id="6740956at2759"/>
<reference evidence="1 2" key="2">
    <citation type="submission" date="2018-11" db="EMBL/GenBank/DDBJ databases">
        <authorList>
            <consortium name="Pathogen Informatics"/>
        </authorList>
    </citation>
    <scope>NUCLEOTIDE SEQUENCE [LARGE SCALE GENOMIC DNA]</scope>
</reference>
<organism evidence="3">
    <name type="scientific">Soboliphyme baturini</name>
    <dbReference type="NCBI Taxonomy" id="241478"/>
    <lineage>
        <taxon>Eukaryota</taxon>
        <taxon>Metazoa</taxon>
        <taxon>Ecdysozoa</taxon>
        <taxon>Nematoda</taxon>
        <taxon>Enoplea</taxon>
        <taxon>Dorylaimia</taxon>
        <taxon>Dioctophymatida</taxon>
        <taxon>Dioctophymatoidea</taxon>
        <taxon>Soboliphymatidae</taxon>
        <taxon>Soboliphyme</taxon>
    </lineage>
</organism>
<sequence>MDFLRRVAGPTRLDMFWNSDIRKSLGLQPLLLQTEKSRLRWLGHVFQKGRRSKCSLQILTGKRPRGRPRLTWIGNVGSSVYLRDPKGVAAMEDEHEDDEEVSGCMILDSNQPVPLGDCQLAM</sequence>
<gene>
    <name evidence="1" type="ORF">SBAD_LOCUS12990</name>
</gene>
<reference evidence="3" key="1">
    <citation type="submission" date="2016-06" db="UniProtKB">
        <authorList>
            <consortium name="WormBaseParasite"/>
        </authorList>
    </citation>
    <scope>IDENTIFICATION</scope>
</reference>
<accession>A0A183JAU2</accession>
<dbReference type="EMBL" id="UZAM01019685">
    <property type="protein sequence ID" value="VDP53254.1"/>
    <property type="molecule type" value="Genomic_DNA"/>
</dbReference>
<evidence type="ECO:0000313" key="2">
    <source>
        <dbReference type="Proteomes" id="UP000270296"/>
    </source>
</evidence>
<dbReference type="Proteomes" id="UP000270296">
    <property type="component" value="Unassembled WGS sequence"/>
</dbReference>
<name>A0A183JAU2_9BILA</name>
<protein>
    <submittedName>
        <fullName evidence="3">DDE_Tnp_1_7 domain-containing protein</fullName>
    </submittedName>
</protein>